<dbReference type="Gene3D" id="1.50.10.10">
    <property type="match status" value="1"/>
</dbReference>
<dbReference type="OrthoDB" id="9806359at2"/>
<protein>
    <submittedName>
        <fullName evidence="4">Mannose or cellobiose epimerase, N-acyl-D-glucosamine 2-epimerase family</fullName>
    </submittedName>
    <submittedName>
        <fullName evidence="3">Sugar isomerase</fullName>
    </submittedName>
</protein>
<evidence type="ECO:0000313" key="6">
    <source>
        <dbReference type="Proteomes" id="UP000183155"/>
    </source>
</evidence>
<dbReference type="RefSeq" id="WP_048382100.1">
    <property type="nucleotide sequence ID" value="NZ_FNRS01000001.1"/>
</dbReference>
<reference evidence="3 5" key="1">
    <citation type="submission" date="2015-02" db="EMBL/GenBank/DDBJ databases">
        <title>Pseudomonas helleri sp. nov. and Pseudomonas weihenstephanensis sp. nov., isolated from raw cows milk.</title>
        <authorList>
            <person name="von Neubeck M."/>
            <person name="Huptas C."/>
            <person name="Wenning M."/>
            <person name="Scherer S."/>
        </authorList>
    </citation>
    <scope>NUCLEOTIDE SEQUENCE [LARGE SCALE GENOMIC DNA]</scope>
    <source>
        <strain evidence="3 5">DSM 21104</strain>
    </source>
</reference>
<comment type="similarity">
    <text evidence="1">Belongs to the N-acylglucosamine 2-epimerase family.</text>
</comment>
<keyword evidence="6" id="KW-1185">Reference proteome</keyword>
<dbReference type="Pfam" id="PF07221">
    <property type="entry name" value="GlcNAc_2-epim"/>
    <property type="match status" value="1"/>
</dbReference>
<gene>
    <name evidence="4" type="ORF">SAMN04490203_2694</name>
    <name evidence="3" type="ORF">TU78_13905</name>
</gene>
<dbReference type="Proteomes" id="UP000036395">
    <property type="component" value="Unassembled WGS sequence"/>
</dbReference>
<evidence type="ECO:0000313" key="3">
    <source>
        <dbReference type="EMBL" id="KMM84324.1"/>
    </source>
</evidence>
<reference evidence="4 6" key="2">
    <citation type="submission" date="2016-10" db="EMBL/GenBank/DDBJ databases">
        <authorList>
            <person name="Varghese N."/>
            <person name="Submissions S."/>
        </authorList>
    </citation>
    <scope>NUCLEOTIDE SEQUENCE [LARGE SCALE GENOMIC DNA]</scope>
    <source>
        <strain evidence="4 6">BS3652</strain>
    </source>
</reference>
<keyword evidence="2 3" id="KW-0413">Isomerase</keyword>
<dbReference type="Proteomes" id="UP000183155">
    <property type="component" value="Unassembled WGS sequence"/>
</dbReference>
<proteinExistence type="inferred from homology"/>
<dbReference type="GO" id="GO:0005975">
    <property type="term" value="P:carbohydrate metabolic process"/>
    <property type="evidence" value="ECO:0007669"/>
    <property type="project" value="InterPro"/>
</dbReference>
<dbReference type="PATRIC" id="fig|47884.3.peg.3245"/>
<dbReference type="EMBL" id="JYLA01000005">
    <property type="protein sequence ID" value="KMM84324.1"/>
    <property type="molecule type" value="Genomic_DNA"/>
</dbReference>
<evidence type="ECO:0000256" key="2">
    <source>
        <dbReference type="ARBA" id="ARBA00023235"/>
    </source>
</evidence>
<comment type="caution">
    <text evidence="3">The sequence shown here is derived from an EMBL/GenBank/DDBJ whole genome shotgun (WGS) entry which is preliminary data.</text>
</comment>
<dbReference type="SUPFAM" id="SSF48208">
    <property type="entry name" value="Six-hairpin glycosidases"/>
    <property type="match status" value="1"/>
</dbReference>
<accession>A0A0J6GQC7</accession>
<organism evidence="3 5">
    <name type="scientific">Pseudomonas taetrolens</name>
    <dbReference type="NCBI Taxonomy" id="47884"/>
    <lineage>
        <taxon>Bacteria</taxon>
        <taxon>Pseudomonadati</taxon>
        <taxon>Pseudomonadota</taxon>
        <taxon>Gammaproteobacteria</taxon>
        <taxon>Pseudomonadales</taxon>
        <taxon>Pseudomonadaceae</taxon>
        <taxon>Pseudomonas</taxon>
    </lineage>
</organism>
<evidence type="ECO:0000313" key="5">
    <source>
        <dbReference type="Proteomes" id="UP000036395"/>
    </source>
</evidence>
<sequence>MTDLPHARDSWLSSVSHQQWLQDQGQALLDFAKASRVPDGFASLDRFGQRPNDAPADTVTTARMVHSFALAHIQGLPGCAPLIDHGLAALDGPLRDAEHGGWFAAPRAQDGNTRKAAYLHAFVALAAGSAAVAGRGGSANLLGDAVEVLEAHFWSEEEGALLESFANDWSDCEAYRGANSNMHGTEAFLSLADVLDEDLWLDRALRIAERVIHQQAAQSDYLPVEHFDALWQPLPDYNRDNPADGFRPFGKTPGHAFEWARLLLHLEAARKQRGLPCPDWLLEDARHLFHSACTYGWNVDGNTGIVYTLDWDNRPVVRERLHWTLAEAAAAAAALVQRTGELGYEDWYQRFWDYIDLHMIDRRDGSWHHELGPDNLPSETIWPGKPDLYHAYQATLLPRLPLAISLASALKLRR</sequence>
<name>A0A0J6GQC7_PSETA</name>
<evidence type="ECO:0000313" key="4">
    <source>
        <dbReference type="EMBL" id="SEC58363.1"/>
    </source>
</evidence>
<dbReference type="InterPro" id="IPR010819">
    <property type="entry name" value="AGE/CE"/>
</dbReference>
<dbReference type="EMBL" id="FNRS01000001">
    <property type="protein sequence ID" value="SEC58363.1"/>
    <property type="molecule type" value="Genomic_DNA"/>
</dbReference>
<dbReference type="GO" id="GO:0016853">
    <property type="term" value="F:isomerase activity"/>
    <property type="evidence" value="ECO:0007669"/>
    <property type="project" value="UniProtKB-KW"/>
</dbReference>
<dbReference type="InterPro" id="IPR012341">
    <property type="entry name" value="6hp_glycosidase-like_sf"/>
</dbReference>
<dbReference type="PANTHER" id="PTHR15108">
    <property type="entry name" value="N-ACYLGLUCOSAMINE-2-EPIMERASE"/>
    <property type="match status" value="1"/>
</dbReference>
<dbReference type="AlphaFoldDB" id="A0A0J6GQC7"/>
<evidence type="ECO:0000256" key="1">
    <source>
        <dbReference type="ARBA" id="ARBA00008558"/>
    </source>
</evidence>
<dbReference type="InterPro" id="IPR008928">
    <property type="entry name" value="6-hairpin_glycosidase_sf"/>
</dbReference>
<dbReference type="STRING" id="47884.SAMN04490203_2694"/>